<feature type="compositionally biased region" description="Low complexity" evidence="7">
    <location>
        <begin position="96"/>
        <end position="106"/>
    </location>
</feature>
<feature type="domain" description="Phosphatase tensin-type" evidence="9">
    <location>
        <begin position="141"/>
        <end position="312"/>
    </location>
</feature>
<feature type="region of interest" description="Disordered" evidence="7">
    <location>
        <begin position="408"/>
        <end position="433"/>
    </location>
</feature>
<accession>A0A8K1FQS3</accession>
<dbReference type="OrthoDB" id="16692at2759"/>
<dbReference type="SUPFAM" id="SSF49562">
    <property type="entry name" value="C2 domain (Calcium/lipid-binding domain, CaLB)"/>
    <property type="match status" value="1"/>
</dbReference>
<evidence type="ECO:0000256" key="6">
    <source>
        <dbReference type="ARBA" id="ARBA00023273"/>
    </source>
</evidence>
<dbReference type="InterPro" id="IPR029023">
    <property type="entry name" value="Tensin_phosphatase"/>
</dbReference>
<evidence type="ECO:0000313" key="11">
    <source>
        <dbReference type="EMBL" id="TMW68252.1"/>
    </source>
</evidence>
<dbReference type="InterPro" id="IPR051281">
    <property type="entry name" value="Dual-spec_lipid-protein_phosph"/>
</dbReference>
<feature type="compositionally biased region" description="Polar residues" evidence="7">
    <location>
        <begin position="115"/>
        <end position="124"/>
    </location>
</feature>
<proteinExistence type="inferred from homology"/>
<dbReference type="InterPro" id="IPR003595">
    <property type="entry name" value="Tyr_Pase_cat"/>
</dbReference>
<feature type="compositionally biased region" description="Basic and acidic residues" evidence="7">
    <location>
        <begin position="589"/>
        <end position="608"/>
    </location>
</feature>
<evidence type="ECO:0000259" key="8">
    <source>
        <dbReference type="PROSITE" id="PS50056"/>
    </source>
</evidence>
<keyword evidence="3" id="KW-0378">Hydrolase</keyword>
<feature type="compositionally biased region" description="Polar residues" evidence="7">
    <location>
        <begin position="614"/>
        <end position="623"/>
    </location>
</feature>
<feature type="region of interest" description="Disordered" evidence="7">
    <location>
        <begin position="523"/>
        <end position="646"/>
    </location>
</feature>
<dbReference type="Proteomes" id="UP000794436">
    <property type="component" value="Unassembled WGS sequence"/>
</dbReference>
<evidence type="ECO:0008006" key="13">
    <source>
        <dbReference type="Google" id="ProtNLM"/>
    </source>
</evidence>
<evidence type="ECO:0000259" key="10">
    <source>
        <dbReference type="PROSITE" id="PS51182"/>
    </source>
</evidence>
<evidence type="ECO:0000313" key="12">
    <source>
        <dbReference type="Proteomes" id="UP000794436"/>
    </source>
</evidence>
<dbReference type="PROSITE" id="PS51182">
    <property type="entry name" value="C2_TENSIN"/>
    <property type="match status" value="1"/>
</dbReference>
<dbReference type="GO" id="GO:0006629">
    <property type="term" value="P:lipid metabolic process"/>
    <property type="evidence" value="ECO:0007669"/>
    <property type="project" value="UniProtKB-KW"/>
</dbReference>
<evidence type="ECO:0000259" key="9">
    <source>
        <dbReference type="PROSITE" id="PS51181"/>
    </source>
</evidence>
<dbReference type="GO" id="GO:0016314">
    <property type="term" value="F:phosphatidylinositol-3,4,5-trisphosphate 3-phosphatase activity"/>
    <property type="evidence" value="ECO:0007669"/>
    <property type="project" value="TreeGrafter"/>
</dbReference>
<dbReference type="InterPro" id="IPR016130">
    <property type="entry name" value="Tyr_Pase_AS"/>
</dbReference>
<comment type="subcellular location">
    <subcellularLocation>
        <location evidence="1">Cell projection</location>
        <location evidence="1">Neuron projection</location>
    </subcellularLocation>
</comment>
<keyword evidence="12" id="KW-1185">Reference proteome</keyword>
<dbReference type="PROSITE" id="PS50056">
    <property type="entry name" value="TYR_PHOSPHATASE_2"/>
    <property type="match status" value="1"/>
</dbReference>
<evidence type="ECO:0000256" key="4">
    <source>
        <dbReference type="ARBA" id="ARBA00022912"/>
    </source>
</evidence>
<dbReference type="CDD" id="cd14509">
    <property type="entry name" value="PTP_PTEN"/>
    <property type="match status" value="1"/>
</dbReference>
<dbReference type="GO" id="GO:0004721">
    <property type="term" value="F:phosphoprotein phosphatase activity"/>
    <property type="evidence" value="ECO:0007669"/>
    <property type="project" value="UniProtKB-KW"/>
</dbReference>
<dbReference type="Gene3D" id="2.60.40.1110">
    <property type="match status" value="1"/>
</dbReference>
<feature type="compositionally biased region" description="Polar residues" evidence="7">
    <location>
        <begin position="45"/>
        <end position="71"/>
    </location>
</feature>
<dbReference type="PANTHER" id="PTHR12305:SF60">
    <property type="entry name" value="PHOSPHATIDYLINOSITOL 3,4,5-TRISPHOSPHATE 3-PHOSPHATASE TPTE2-RELATED"/>
    <property type="match status" value="1"/>
</dbReference>
<dbReference type="InterPro" id="IPR029021">
    <property type="entry name" value="Prot-tyrosine_phosphatase-like"/>
</dbReference>
<dbReference type="FunFam" id="3.90.190.10:FF:000029">
    <property type="entry name" value="Phosphatidylinositol 3,4,5-trisphosphate 3-phosphatase and dual-specificity protein phosphatase PTEN"/>
    <property type="match status" value="1"/>
</dbReference>
<dbReference type="PANTHER" id="PTHR12305">
    <property type="entry name" value="PHOSPHATASE WITH HOMOLOGY TO TENSIN"/>
    <property type="match status" value="1"/>
</dbReference>
<evidence type="ECO:0000256" key="2">
    <source>
        <dbReference type="ARBA" id="ARBA00007881"/>
    </source>
</evidence>
<evidence type="ECO:0000256" key="1">
    <source>
        <dbReference type="ARBA" id="ARBA00004487"/>
    </source>
</evidence>
<dbReference type="PROSITE" id="PS00383">
    <property type="entry name" value="TYR_PHOSPHATASE_1"/>
    <property type="match status" value="1"/>
</dbReference>
<sequence>MHLHFGRPRTPSKPKPTTLRVEIPGDDEEEVYPSTLPLPSSTPPKTQNASPKTSPRRLQQVNETAELNGPTSMRPPELALDVSVPSFPPSPVNRDSTNPSSASATPPLTPRQHRSSGNQSQMRSLSVMSYRIKQLVSKEKRRFDADGFNLDLTYVTPRLIAFGYPAENLEGFYRNHYKDVYNFFERRHPSRYKIYNLCSERNYDKEKFHNRVAEYPFDDHCPPPLALFLPFCRDVDNWLAADPENVVAIHCKAGKGRTGVMICAYMLYTGMWKTSFGAMEFFGAARSLKREGVTIPSQRRFITYFAAMCQNAAVEECEDRESRRELEMTPNEYSQIWEDIIDGRTTLAKRQAFQVVPVLPATKHLALVGMRIQGVYAHKRIDPRVRVECGKSTSTLLYDLSSNAFLSPGEEARSRPSSPSHRTSSHHDTNSPTIDLEMTCERCVVWDEVKVVLRHRSGKKLGHLWFHTSFVSTDTLTLEIKKEAIDKVIKDVKKGHKKYSPAFSVILRFDRLTRQEEVSWLQSRRAHSVPEAISSPPVTPPKPRAWSSISERRPEGGVMPPAYSPKSKNALRSRSKSDREGPVVPTRYVGKDRSSSESESDTSSRADRSSTATPTSGQSSPKSFSLRFFASRKRETNPDAVEHITS</sequence>
<reference evidence="11" key="1">
    <citation type="submission" date="2019-03" db="EMBL/GenBank/DDBJ databases">
        <title>Long read genome sequence of the mycoparasitic Pythium oligandrum ATCC 38472 isolated from sugarbeet rhizosphere.</title>
        <authorList>
            <person name="Gaulin E."/>
        </authorList>
    </citation>
    <scope>NUCLEOTIDE SEQUENCE</scope>
    <source>
        <strain evidence="11">ATCC 38472_TT</strain>
    </source>
</reference>
<protein>
    <recommendedName>
        <fullName evidence="13">Phosphatidylinositol-3,4,5-trisphosphate 3-phosphatase</fullName>
    </recommendedName>
</protein>
<dbReference type="PROSITE" id="PS51181">
    <property type="entry name" value="PPASE_TENSIN"/>
    <property type="match status" value="1"/>
</dbReference>
<feature type="domain" description="Tyrosine specific protein phosphatases" evidence="8">
    <location>
        <begin position="226"/>
        <end position="300"/>
    </location>
</feature>
<keyword evidence="4" id="KW-0904">Protein phosphatase</keyword>
<evidence type="ECO:0000256" key="7">
    <source>
        <dbReference type="SAM" id="MobiDB-lite"/>
    </source>
</evidence>
<gene>
    <name evidence="11" type="ORF">Poli38472_005720</name>
</gene>
<feature type="compositionally biased region" description="Basic and acidic residues" evidence="7">
    <location>
        <begin position="632"/>
        <end position="646"/>
    </location>
</feature>
<dbReference type="InterPro" id="IPR045101">
    <property type="entry name" value="PTP_PTEN"/>
</dbReference>
<feature type="compositionally biased region" description="Basic residues" evidence="7">
    <location>
        <begin position="1"/>
        <end position="12"/>
    </location>
</feature>
<evidence type="ECO:0000256" key="5">
    <source>
        <dbReference type="ARBA" id="ARBA00023098"/>
    </source>
</evidence>
<name>A0A8K1FQS3_PYTOL</name>
<keyword evidence="5" id="KW-0443">Lipid metabolism</keyword>
<comment type="caution">
    <text evidence="11">The sequence shown here is derived from an EMBL/GenBank/DDBJ whole genome shotgun (WGS) entry which is preliminary data.</text>
</comment>
<dbReference type="Gene3D" id="3.90.190.10">
    <property type="entry name" value="Protein tyrosine phosphatase superfamily"/>
    <property type="match status" value="1"/>
</dbReference>
<feature type="domain" description="C2 tensin-type" evidence="10">
    <location>
        <begin position="362"/>
        <end position="512"/>
    </location>
</feature>
<dbReference type="GO" id="GO:0005829">
    <property type="term" value="C:cytosol"/>
    <property type="evidence" value="ECO:0007669"/>
    <property type="project" value="TreeGrafter"/>
</dbReference>
<dbReference type="Pfam" id="PF10409">
    <property type="entry name" value="PTEN_C2"/>
    <property type="match status" value="1"/>
</dbReference>
<keyword evidence="6" id="KW-0966">Cell projection</keyword>
<dbReference type="EMBL" id="SPLM01000002">
    <property type="protein sequence ID" value="TMW68252.1"/>
    <property type="molecule type" value="Genomic_DNA"/>
</dbReference>
<dbReference type="Pfam" id="PF22785">
    <property type="entry name" value="Tc-R-P"/>
    <property type="match status" value="1"/>
</dbReference>
<dbReference type="InterPro" id="IPR035892">
    <property type="entry name" value="C2_domain_sf"/>
</dbReference>
<dbReference type="SUPFAM" id="SSF52799">
    <property type="entry name" value="(Phosphotyrosine protein) phosphatases II"/>
    <property type="match status" value="1"/>
</dbReference>
<dbReference type="SMART" id="SM01326">
    <property type="entry name" value="PTEN_C2"/>
    <property type="match status" value="1"/>
</dbReference>
<feature type="region of interest" description="Disordered" evidence="7">
    <location>
        <begin position="1"/>
        <end position="124"/>
    </location>
</feature>
<organism evidence="11 12">
    <name type="scientific">Pythium oligandrum</name>
    <name type="common">Mycoparasitic fungus</name>
    <dbReference type="NCBI Taxonomy" id="41045"/>
    <lineage>
        <taxon>Eukaryota</taxon>
        <taxon>Sar</taxon>
        <taxon>Stramenopiles</taxon>
        <taxon>Oomycota</taxon>
        <taxon>Peronosporomycetes</taxon>
        <taxon>Pythiales</taxon>
        <taxon>Pythiaceae</taxon>
        <taxon>Pythium</taxon>
    </lineage>
</organism>
<evidence type="ECO:0000256" key="3">
    <source>
        <dbReference type="ARBA" id="ARBA00022801"/>
    </source>
</evidence>
<dbReference type="SMART" id="SM00404">
    <property type="entry name" value="PTPc_motif"/>
    <property type="match status" value="1"/>
</dbReference>
<dbReference type="InterPro" id="IPR014020">
    <property type="entry name" value="Tensin_C2-dom"/>
</dbReference>
<dbReference type="InterPro" id="IPR000387">
    <property type="entry name" value="Tyr_Pase_dom"/>
</dbReference>
<dbReference type="AlphaFoldDB" id="A0A8K1FQS3"/>
<comment type="similarity">
    <text evidence="2">Belongs to the PTEN phosphatase protein family.</text>
</comment>